<dbReference type="AlphaFoldDB" id="A0A2T4VWX2"/>
<reference evidence="2" key="1">
    <citation type="submission" date="2018-02" db="EMBL/GenBank/DDBJ databases">
        <title>Genome sequence of Candidatus Liberibacter europaeus.</title>
        <authorList>
            <person name="Frampton R.A."/>
            <person name="Thompson S.M."/>
            <person name="David C."/>
            <person name="Addison S.M."/>
            <person name="Smith G.R."/>
        </authorList>
    </citation>
    <scope>NUCLEOTIDE SEQUENCE [LARGE SCALE GENOMIC DNA]</scope>
</reference>
<evidence type="ECO:0000313" key="1">
    <source>
        <dbReference type="EMBL" id="PTL86272.1"/>
    </source>
</evidence>
<dbReference type="EMBL" id="PSQJ01000005">
    <property type="protein sequence ID" value="PTL86272.1"/>
    <property type="molecule type" value="Genomic_DNA"/>
</dbReference>
<evidence type="ECO:0000313" key="2">
    <source>
        <dbReference type="Proteomes" id="UP000240811"/>
    </source>
</evidence>
<protein>
    <submittedName>
        <fullName evidence="1">Uncharacterized protein</fullName>
    </submittedName>
</protein>
<comment type="caution">
    <text evidence="1">The sequence shown here is derived from an EMBL/GenBank/DDBJ whole genome shotgun (WGS) entry which is preliminary data.</text>
</comment>
<organism evidence="1 2">
    <name type="scientific">Candidatus Liberibacter europaeus</name>
    <dbReference type="NCBI Taxonomy" id="744859"/>
    <lineage>
        <taxon>Bacteria</taxon>
        <taxon>Pseudomonadati</taxon>
        <taxon>Pseudomonadota</taxon>
        <taxon>Alphaproteobacteria</taxon>
        <taxon>Hyphomicrobiales</taxon>
        <taxon>Rhizobiaceae</taxon>
        <taxon>Liberibacter</taxon>
    </lineage>
</organism>
<dbReference type="PROSITE" id="PS51257">
    <property type="entry name" value="PROKAR_LIPOPROTEIN"/>
    <property type="match status" value="1"/>
</dbReference>
<dbReference type="Proteomes" id="UP000240811">
    <property type="component" value="Unassembled WGS sequence"/>
</dbReference>
<proteinExistence type="predicted"/>
<accession>A0A2T4VWX2</accession>
<gene>
    <name evidence="1" type="ORF">C4617_04510</name>
</gene>
<name>A0A2T4VWX2_9HYPH</name>
<sequence>MQNQIKGYQMKLKSTLIMSSLVISTLSGCNLADEKKEADIEISVSTDSVEQIDNSIPINVVENEEDAVVKNENDYDIELD</sequence>